<comment type="caution">
    <text evidence="2">The sequence shown here is derived from an EMBL/GenBank/DDBJ whole genome shotgun (WGS) entry which is preliminary data.</text>
</comment>
<feature type="compositionally biased region" description="Basic and acidic residues" evidence="1">
    <location>
        <begin position="109"/>
        <end position="125"/>
    </location>
</feature>
<evidence type="ECO:0000313" key="2">
    <source>
        <dbReference type="EMBL" id="GFC96764.1"/>
    </source>
</evidence>
<organism evidence="2">
    <name type="scientific">Tanacetum cinerariifolium</name>
    <name type="common">Dalmatian daisy</name>
    <name type="synonym">Chrysanthemum cinerariifolium</name>
    <dbReference type="NCBI Taxonomy" id="118510"/>
    <lineage>
        <taxon>Eukaryota</taxon>
        <taxon>Viridiplantae</taxon>
        <taxon>Streptophyta</taxon>
        <taxon>Embryophyta</taxon>
        <taxon>Tracheophyta</taxon>
        <taxon>Spermatophyta</taxon>
        <taxon>Magnoliopsida</taxon>
        <taxon>eudicotyledons</taxon>
        <taxon>Gunneridae</taxon>
        <taxon>Pentapetalae</taxon>
        <taxon>asterids</taxon>
        <taxon>campanulids</taxon>
        <taxon>Asterales</taxon>
        <taxon>Asteraceae</taxon>
        <taxon>Asteroideae</taxon>
        <taxon>Anthemideae</taxon>
        <taxon>Anthemidinae</taxon>
        <taxon>Tanacetum</taxon>
    </lineage>
</organism>
<dbReference type="AlphaFoldDB" id="A0A699SGF9"/>
<dbReference type="EMBL" id="BKCJ011162188">
    <property type="protein sequence ID" value="GFC96764.1"/>
    <property type="molecule type" value="Genomic_DNA"/>
</dbReference>
<evidence type="ECO:0000256" key="1">
    <source>
        <dbReference type="SAM" id="MobiDB-lite"/>
    </source>
</evidence>
<feature type="non-terminal residue" evidence="2">
    <location>
        <position position="1"/>
    </location>
</feature>
<feature type="compositionally biased region" description="Gly residues" evidence="1">
    <location>
        <begin position="129"/>
        <end position="147"/>
    </location>
</feature>
<feature type="compositionally biased region" description="Basic residues" evidence="1">
    <location>
        <begin position="159"/>
        <end position="173"/>
    </location>
</feature>
<feature type="compositionally biased region" description="Basic and acidic residues" evidence="1">
    <location>
        <begin position="148"/>
        <end position="158"/>
    </location>
</feature>
<sequence length="173" mass="18684">EPGNPAQPLFVVAKLEVLERLHAFGAGPQRGPGPVAFERGGQRVHRVPGQRVDQVRALGHHRGVNAEDAFLPFLHEDLFLEIDRAQVFQAAELRARLAGEGIAQAFRGITEHSTGDQRSGGDQRRIGQAGRGHGFSTHGGGPDGGGKPPDDRRQDAQQRHLRGLHHQRAAGAH</sequence>
<gene>
    <name evidence="2" type="ORF">Tci_868734</name>
</gene>
<proteinExistence type="predicted"/>
<name>A0A699SGF9_TANCI</name>
<feature type="region of interest" description="Disordered" evidence="1">
    <location>
        <begin position="108"/>
        <end position="173"/>
    </location>
</feature>
<feature type="non-terminal residue" evidence="2">
    <location>
        <position position="173"/>
    </location>
</feature>
<protein>
    <submittedName>
        <fullName evidence="2">Uncharacterized protein</fullName>
    </submittedName>
</protein>
<reference evidence="2" key="1">
    <citation type="journal article" date="2019" name="Sci. Rep.">
        <title>Draft genome of Tanacetum cinerariifolium, the natural source of mosquito coil.</title>
        <authorList>
            <person name="Yamashiro T."/>
            <person name="Shiraishi A."/>
            <person name="Satake H."/>
            <person name="Nakayama K."/>
        </authorList>
    </citation>
    <scope>NUCLEOTIDE SEQUENCE</scope>
</reference>
<accession>A0A699SGF9</accession>